<dbReference type="PANTHER" id="PTHR30126">
    <property type="entry name" value="HTH-TYPE TRANSCRIPTIONAL REGULATOR"/>
    <property type="match status" value="1"/>
</dbReference>
<dbReference type="EMBL" id="LPXL01000023">
    <property type="protein sequence ID" value="KZD03707.1"/>
    <property type="molecule type" value="Genomic_DNA"/>
</dbReference>
<gene>
    <name evidence="6" type="ORF">AUP40_01255</name>
</gene>
<dbReference type="InterPro" id="IPR036388">
    <property type="entry name" value="WH-like_DNA-bd_sf"/>
</dbReference>
<dbReference type="PROSITE" id="PS50931">
    <property type="entry name" value="HTH_LYSR"/>
    <property type="match status" value="1"/>
</dbReference>
<comment type="similarity">
    <text evidence="1">Belongs to the LysR transcriptional regulatory family.</text>
</comment>
<dbReference type="RefSeq" id="WP_063093716.1">
    <property type="nucleotide sequence ID" value="NZ_DFMA01000012.1"/>
</dbReference>
<dbReference type="SUPFAM" id="SSF53850">
    <property type="entry name" value="Periplasmic binding protein-like II"/>
    <property type="match status" value="1"/>
</dbReference>
<sequence>MITEQADLKLLRIFATIVEAGGFAAAQSDLNLSLSTISSYVTALETRLGFTLCKRGRSGFALTAEGQVVFDEAHRIFKSIAQYETKMRALRDKLSGTLTIGLTDNTITDPGTRRFEKTIARFIERAPDVTLNVETLPPNDLLREVVTDNIQIGICSFPKTVLGLRYIPLYTEIHRFYCGSAHPLFARPDPEIDIDEIRRYRLIGRKPWLGRDLKEFAIARPHATVSDMEAEARLILSGAYLGYLPEHYARQFVDDGRMRMIQRDQFTVKVTFQACFDDSKQTDPITKLFLDMLIDDFGHAGDEIR</sequence>
<keyword evidence="3" id="KW-0238">DNA-binding</keyword>
<protein>
    <submittedName>
        <fullName evidence="6">Transcriptional regulator</fullName>
    </submittedName>
</protein>
<reference evidence="6 7" key="1">
    <citation type="submission" date="2015-12" db="EMBL/GenBank/DDBJ databases">
        <title>Genome sequence of Thalassospira xiamenensis MCCC 1A03005.</title>
        <authorList>
            <person name="Lu L."/>
            <person name="Lai Q."/>
            <person name="Shao Z."/>
            <person name="Qian P."/>
        </authorList>
    </citation>
    <scope>NUCLEOTIDE SEQUENCE [LARGE SCALE GENOMIC DNA]</scope>
    <source>
        <strain evidence="6 7">MCCC 1A03005</strain>
    </source>
</reference>
<comment type="caution">
    <text evidence="6">The sequence shown here is derived from an EMBL/GenBank/DDBJ whole genome shotgun (WGS) entry which is preliminary data.</text>
</comment>
<dbReference type="SUPFAM" id="SSF46785">
    <property type="entry name" value="Winged helix' DNA-binding domain"/>
    <property type="match status" value="1"/>
</dbReference>
<dbReference type="InterPro" id="IPR005119">
    <property type="entry name" value="LysR_subst-bd"/>
</dbReference>
<dbReference type="Proteomes" id="UP000076167">
    <property type="component" value="Unassembled WGS sequence"/>
</dbReference>
<dbReference type="Gene3D" id="3.40.190.290">
    <property type="match status" value="1"/>
</dbReference>
<proteinExistence type="inferred from homology"/>
<dbReference type="CDD" id="cd05466">
    <property type="entry name" value="PBP2_LTTR_substrate"/>
    <property type="match status" value="1"/>
</dbReference>
<evidence type="ECO:0000259" key="5">
    <source>
        <dbReference type="PROSITE" id="PS50931"/>
    </source>
</evidence>
<evidence type="ECO:0000256" key="3">
    <source>
        <dbReference type="ARBA" id="ARBA00023125"/>
    </source>
</evidence>
<dbReference type="Gene3D" id="1.10.10.10">
    <property type="entry name" value="Winged helix-like DNA-binding domain superfamily/Winged helix DNA-binding domain"/>
    <property type="match status" value="1"/>
</dbReference>
<dbReference type="PANTHER" id="PTHR30126:SF98">
    <property type="entry name" value="HTH-TYPE TRANSCRIPTIONAL ACTIVATOR BAUR"/>
    <property type="match status" value="1"/>
</dbReference>
<dbReference type="InterPro" id="IPR036390">
    <property type="entry name" value="WH_DNA-bd_sf"/>
</dbReference>
<evidence type="ECO:0000256" key="4">
    <source>
        <dbReference type="ARBA" id="ARBA00023163"/>
    </source>
</evidence>
<feature type="domain" description="HTH lysR-type" evidence="5">
    <location>
        <begin position="7"/>
        <end position="63"/>
    </location>
</feature>
<organism evidence="6 7">
    <name type="scientific">Thalassospira xiamenensis</name>
    <dbReference type="NCBI Taxonomy" id="220697"/>
    <lineage>
        <taxon>Bacteria</taxon>
        <taxon>Pseudomonadati</taxon>
        <taxon>Pseudomonadota</taxon>
        <taxon>Alphaproteobacteria</taxon>
        <taxon>Rhodospirillales</taxon>
        <taxon>Thalassospiraceae</taxon>
        <taxon>Thalassospira</taxon>
    </lineage>
</organism>
<evidence type="ECO:0000256" key="2">
    <source>
        <dbReference type="ARBA" id="ARBA00023015"/>
    </source>
</evidence>
<keyword evidence="7" id="KW-1185">Reference proteome</keyword>
<accession>A0ABR5Y212</accession>
<keyword evidence="2" id="KW-0805">Transcription regulation</keyword>
<evidence type="ECO:0000313" key="7">
    <source>
        <dbReference type="Proteomes" id="UP000076167"/>
    </source>
</evidence>
<dbReference type="InterPro" id="IPR000847">
    <property type="entry name" value="LysR_HTH_N"/>
</dbReference>
<evidence type="ECO:0000313" key="6">
    <source>
        <dbReference type="EMBL" id="KZD03707.1"/>
    </source>
</evidence>
<dbReference type="Pfam" id="PF00126">
    <property type="entry name" value="HTH_1"/>
    <property type="match status" value="1"/>
</dbReference>
<keyword evidence="4" id="KW-0804">Transcription</keyword>
<evidence type="ECO:0000256" key="1">
    <source>
        <dbReference type="ARBA" id="ARBA00009437"/>
    </source>
</evidence>
<name>A0ABR5Y212_9PROT</name>
<dbReference type="Pfam" id="PF03466">
    <property type="entry name" value="LysR_substrate"/>
    <property type="match status" value="1"/>
</dbReference>